<name>E1QDY5_DESB2</name>
<gene>
    <name evidence="2" type="ordered locus">Deba_0396</name>
</gene>
<dbReference type="HOGENOM" id="CLU_036604_0_4_7"/>
<protein>
    <submittedName>
        <fullName evidence="2">ROK family protein</fullName>
    </submittedName>
</protein>
<evidence type="ECO:0000256" key="1">
    <source>
        <dbReference type="ARBA" id="ARBA00006479"/>
    </source>
</evidence>
<comment type="similarity">
    <text evidence="1">Belongs to the ROK (NagC/XylR) family.</text>
</comment>
<dbReference type="PROSITE" id="PS01125">
    <property type="entry name" value="ROK"/>
    <property type="match status" value="1"/>
</dbReference>
<proteinExistence type="inferred from homology"/>
<dbReference type="EMBL" id="CP002085">
    <property type="protein sequence ID" value="ADK83771.1"/>
    <property type="molecule type" value="Genomic_DNA"/>
</dbReference>
<dbReference type="InterPro" id="IPR043129">
    <property type="entry name" value="ATPase_NBD"/>
</dbReference>
<evidence type="ECO:0000313" key="2">
    <source>
        <dbReference type="EMBL" id="ADK83771.1"/>
    </source>
</evidence>
<dbReference type="eggNOG" id="COG1940">
    <property type="taxonomic scope" value="Bacteria"/>
</dbReference>
<dbReference type="KEGG" id="dbr:Deba_0396"/>
<dbReference type="InterPro" id="IPR000600">
    <property type="entry name" value="ROK"/>
</dbReference>
<dbReference type="SUPFAM" id="SSF53067">
    <property type="entry name" value="Actin-like ATPase domain"/>
    <property type="match status" value="1"/>
</dbReference>
<dbReference type="OrthoDB" id="9810372at2"/>
<dbReference type="Proteomes" id="UP000009047">
    <property type="component" value="Chromosome"/>
</dbReference>
<dbReference type="RefSeq" id="WP_013257227.1">
    <property type="nucleotide sequence ID" value="NC_014365.1"/>
</dbReference>
<dbReference type="InterPro" id="IPR049874">
    <property type="entry name" value="ROK_cs"/>
</dbReference>
<organism evidence="2 3">
    <name type="scientific">Desulfarculus baarsii (strain ATCC 33931 / DSM 2075 / LMG 7858 / VKM B-1802 / 2st14)</name>
    <dbReference type="NCBI Taxonomy" id="644282"/>
    <lineage>
        <taxon>Bacteria</taxon>
        <taxon>Pseudomonadati</taxon>
        <taxon>Thermodesulfobacteriota</taxon>
        <taxon>Desulfarculia</taxon>
        <taxon>Desulfarculales</taxon>
        <taxon>Desulfarculaceae</taxon>
        <taxon>Desulfarculus</taxon>
    </lineage>
</organism>
<sequence length="307" mass="31014">MAAWLGVDIGGTNTRVGLVDDGGLIAARGFPTRPAAGVGPWAERLRQEAAELRGPDPLGVGVACAGVLDIKTGVVLHALNLPLFNGQALVGLVSEALGLPAVLENDANLYALGEQSFGAGQGHADLVCLTLGTGVGGGLIMDGRLVRGPLGSAGEIGHILVVGDGRLCGCGARGCLEAYASATGLRGMLVEALDAGRQTSLGREDSVAAMGAAALAGDELARELFAVAGMALGRAFADLICTLGLDLIILGGGVSRSWEMMRPAAHEELARRLRVLDPARVRVIAGALGDDAPVLGAAALARQLLAR</sequence>
<keyword evidence="3" id="KW-1185">Reference proteome</keyword>
<evidence type="ECO:0000313" key="3">
    <source>
        <dbReference type="Proteomes" id="UP000009047"/>
    </source>
</evidence>
<dbReference type="AlphaFoldDB" id="E1QDY5"/>
<dbReference type="Gene3D" id="3.30.420.40">
    <property type="match status" value="2"/>
</dbReference>
<dbReference type="PANTHER" id="PTHR18964:SF149">
    <property type="entry name" value="BIFUNCTIONAL UDP-N-ACETYLGLUCOSAMINE 2-EPIMERASE_N-ACETYLMANNOSAMINE KINASE"/>
    <property type="match status" value="1"/>
</dbReference>
<reference evidence="2 3" key="1">
    <citation type="journal article" date="2010" name="Stand. Genomic Sci.">
        <title>Complete genome sequence of Desulfarculus baarsii type strain (2st14).</title>
        <authorList>
            <person name="Sun H."/>
            <person name="Spring S."/>
            <person name="Lapidus A."/>
            <person name="Davenport K."/>
            <person name="Del Rio T.G."/>
            <person name="Tice H."/>
            <person name="Nolan M."/>
            <person name="Copeland A."/>
            <person name="Cheng J.F."/>
            <person name="Lucas S."/>
            <person name="Tapia R."/>
            <person name="Goodwin L."/>
            <person name="Pitluck S."/>
            <person name="Ivanova N."/>
            <person name="Pagani I."/>
            <person name="Mavromatis K."/>
            <person name="Ovchinnikova G."/>
            <person name="Pati A."/>
            <person name="Chen A."/>
            <person name="Palaniappan K."/>
            <person name="Hauser L."/>
            <person name="Chang Y.J."/>
            <person name="Jeffries C.D."/>
            <person name="Detter J.C."/>
            <person name="Han C."/>
            <person name="Rohde M."/>
            <person name="Brambilla E."/>
            <person name="Goker M."/>
            <person name="Woyke T."/>
            <person name="Bristow J."/>
            <person name="Eisen J.A."/>
            <person name="Markowitz V."/>
            <person name="Hugenholtz P."/>
            <person name="Kyrpides N.C."/>
            <person name="Klenk H.P."/>
            <person name="Land M."/>
        </authorList>
    </citation>
    <scope>NUCLEOTIDE SEQUENCE [LARGE SCALE GENOMIC DNA]</scope>
    <source>
        <strain evidence="3">ATCC 33931 / DSM 2075 / LMG 7858 / VKM B-1802 / 2st14</strain>
    </source>
</reference>
<dbReference type="PANTHER" id="PTHR18964">
    <property type="entry name" value="ROK (REPRESSOR, ORF, KINASE) FAMILY"/>
    <property type="match status" value="1"/>
</dbReference>
<dbReference type="Pfam" id="PF00480">
    <property type="entry name" value="ROK"/>
    <property type="match status" value="1"/>
</dbReference>
<accession>E1QDY5</accession>
<dbReference type="STRING" id="644282.Deba_0396"/>